<evidence type="ECO:0000313" key="4">
    <source>
        <dbReference type="EMBL" id="VBB06394.1"/>
    </source>
</evidence>
<organism evidence="4 5">
    <name type="scientific">Lucifera butyrica</name>
    <dbReference type="NCBI Taxonomy" id="1351585"/>
    <lineage>
        <taxon>Bacteria</taxon>
        <taxon>Bacillati</taxon>
        <taxon>Bacillota</taxon>
        <taxon>Negativicutes</taxon>
        <taxon>Veillonellales</taxon>
        <taxon>Veillonellaceae</taxon>
        <taxon>Lucifera</taxon>
    </lineage>
</organism>
<dbReference type="InterPro" id="IPR050768">
    <property type="entry name" value="UPF0353/GerABKA_families"/>
</dbReference>
<dbReference type="PIRSF" id="PIRSF005690">
    <property type="entry name" value="GerBA"/>
    <property type="match status" value="1"/>
</dbReference>
<dbReference type="AlphaFoldDB" id="A0A498R4M5"/>
<feature type="transmembrane region" description="Helical" evidence="3">
    <location>
        <begin position="475"/>
        <end position="498"/>
    </location>
</feature>
<dbReference type="InterPro" id="IPR004995">
    <property type="entry name" value="Spore_Ger"/>
</dbReference>
<dbReference type="Proteomes" id="UP000277811">
    <property type="component" value="Unassembled WGS sequence"/>
</dbReference>
<feature type="transmembrane region" description="Helical" evidence="3">
    <location>
        <begin position="444"/>
        <end position="468"/>
    </location>
</feature>
<sequence length="550" mass="60649">MKRKCSCRQWQKISAAIPAANRDTALSRLKELQNLLSECSEISGEIGQVRDQLRQADAPPGEPFRFTTALAENEHFLQTVFQDCADVIYRSFLAGSRRALLVYVENMIDKELINRAVMNPLMTPEGQAEAVRSIDLPALLNRLVPSAALSVESSVQAVITAVMSGKALLMLDGINEAILVGVEKYVKRSVSEPITQEVVRGPHDAFTETIKDNIVLVRRRTRDADIKIKIIAVGRRTRTEVALIYDAYLVKPGLAEEVERRIRNIQVDKIINSAAVEEFIVDRPWSPFPQVQSIERPDALVAALYEGRVAILVDNTPYALVVPCTYNLIMQSAEDYTNPPLVASLVRLTRHFSAFVAIYLPAVYVAIVSFHPGMLPTTLAISIAELRSRTPFPSFLEAVLMELILEVFQEAVVRLPRQIAGAASIVGGFVIGNTIVQAGLVNPLLVVVIAATAIASYSMPSFTFSLALRSIRVPMLVLSSILGLYGVMLGILIVTIHMCSLRSFGESYVGGLLDIALIGDWKDSLVRVPVRQLPARPKQLGAQERRRIEE</sequence>
<dbReference type="OrthoDB" id="9772630at2"/>
<keyword evidence="3" id="KW-0812">Transmembrane</keyword>
<dbReference type="RefSeq" id="WP_122627344.1">
    <property type="nucleotide sequence ID" value="NZ_UPPP01000063.1"/>
</dbReference>
<proteinExistence type="inferred from homology"/>
<accession>A0A498R4M5</accession>
<evidence type="ECO:0000256" key="1">
    <source>
        <dbReference type="ARBA" id="ARBA00005278"/>
    </source>
</evidence>
<evidence type="ECO:0000313" key="5">
    <source>
        <dbReference type="Proteomes" id="UP000277811"/>
    </source>
</evidence>
<feature type="transmembrane region" description="Helical" evidence="3">
    <location>
        <begin position="352"/>
        <end position="371"/>
    </location>
</feature>
<reference evidence="4 5" key="1">
    <citation type="submission" date="2018-06" db="EMBL/GenBank/DDBJ databases">
        <authorList>
            <person name="Strepis N."/>
        </authorList>
    </citation>
    <scope>NUCLEOTIDE SEQUENCE [LARGE SCALE GENOMIC DNA]</scope>
    <source>
        <strain evidence="4">LUCI</strain>
    </source>
</reference>
<protein>
    <submittedName>
        <fullName evidence="4">Bacillus/clostridium ger spore germination protein</fullName>
    </submittedName>
</protein>
<keyword evidence="5" id="KW-1185">Reference proteome</keyword>
<keyword evidence="3" id="KW-1133">Transmembrane helix</keyword>
<dbReference type="GO" id="GO:0009847">
    <property type="term" value="P:spore germination"/>
    <property type="evidence" value="ECO:0007669"/>
    <property type="project" value="InterPro"/>
</dbReference>
<dbReference type="PANTHER" id="PTHR22550:SF5">
    <property type="entry name" value="LEUCINE ZIPPER PROTEIN 4"/>
    <property type="match status" value="1"/>
</dbReference>
<dbReference type="PANTHER" id="PTHR22550">
    <property type="entry name" value="SPORE GERMINATION PROTEIN"/>
    <property type="match status" value="1"/>
</dbReference>
<keyword evidence="2 3" id="KW-0472">Membrane</keyword>
<dbReference type="EMBL" id="UPPP01000063">
    <property type="protein sequence ID" value="VBB06394.1"/>
    <property type="molecule type" value="Genomic_DNA"/>
</dbReference>
<name>A0A498R4M5_9FIRM</name>
<feature type="transmembrane region" description="Helical" evidence="3">
    <location>
        <begin position="420"/>
        <end position="438"/>
    </location>
</feature>
<evidence type="ECO:0000256" key="2">
    <source>
        <dbReference type="ARBA" id="ARBA00023136"/>
    </source>
</evidence>
<evidence type="ECO:0000256" key="3">
    <source>
        <dbReference type="SAM" id="Phobius"/>
    </source>
</evidence>
<dbReference type="Pfam" id="PF03323">
    <property type="entry name" value="GerA"/>
    <property type="match status" value="1"/>
</dbReference>
<gene>
    <name evidence="4" type="ORF">LUCI_1625</name>
</gene>
<dbReference type="GO" id="GO:0016020">
    <property type="term" value="C:membrane"/>
    <property type="evidence" value="ECO:0007669"/>
    <property type="project" value="InterPro"/>
</dbReference>
<comment type="similarity">
    <text evidence="1">Belongs to the GerABKA family.</text>
</comment>